<gene>
    <name evidence="18" type="ORF">N475_09230</name>
</gene>
<reference evidence="18 19" key="1">
    <citation type="submission" date="2013-07" db="EMBL/GenBank/DDBJ databases">
        <title>Comparative Genomic and Metabolomic Analysis of Twelve Strains of Pseudoalteromonas luteoviolacea.</title>
        <authorList>
            <person name="Vynne N.G."/>
            <person name="Mansson M."/>
            <person name="Gram L."/>
        </authorList>
    </citation>
    <scope>NUCLEOTIDE SEQUENCE [LARGE SCALE GENOMIC DNA]</scope>
    <source>
        <strain evidence="18 19">DSM 6061</strain>
    </source>
</reference>
<evidence type="ECO:0000256" key="6">
    <source>
        <dbReference type="ARBA" id="ARBA00022692"/>
    </source>
</evidence>
<dbReference type="InterPro" id="IPR011006">
    <property type="entry name" value="CheY-like_superfamily"/>
</dbReference>
<dbReference type="FunFam" id="3.30.565.10:FF:000010">
    <property type="entry name" value="Sensor histidine kinase RcsC"/>
    <property type="match status" value="1"/>
</dbReference>
<dbReference type="InterPro" id="IPR003661">
    <property type="entry name" value="HisK_dim/P_dom"/>
</dbReference>
<feature type="transmembrane region" description="Helical" evidence="15">
    <location>
        <begin position="12"/>
        <end position="31"/>
    </location>
</feature>
<evidence type="ECO:0000256" key="13">
    <source>
        <dbReference type="PROSITE-ProRule" id="PRU00169"/>
    </source>
</evidence>
<evidence type="ECO:0000313" key="18">
    <source>
        <dbReference type="EMBL" id="KZN43275.1"/>
    </source>
</evidence>
<dbReference type="FunFam" id="1.10.287.130:FF:000004">
    <property type="entry name" value="Ethylene receptor 1"/>
    <property type="match status" value="1"/>
</dbReference>
<keyword evidence="8" id="KW-0418">Kinase</keyword>
<dbReference type="PROSITE" id="PS50109">
    <property type="entry name" value="HIS_KIN"/>
    <property type="match status" value="1"/>
</dbReference>
<name>A0A166YQR7_9GAMM</name>
<feature type="coiled-coil region" evidence="14">
    <location>
        <begin position="140"/>
        <end position="171"/>
    </location>
</feature>
<feature type="transmembrane region" description="Helical" evidence="15">
    <location>
        <begin position="119"/>
        <end position="139"/>
    </location>
</feature>
<feature type="domain" description="Response regulatory" evidence="17">
    <location>
        <begin position="423"/>
        <end position="537"/>
    </location>
</feature>
<dbReference type="EMBL" id="AUYB01000080">
    <property type="protein sequence ID" value="KZN43275.1"/>
    <property type="molecule type" value="Genomic_DNA"/>
</dbReference>
<dbReference type="SMART" id="SM00387">
    <property type="entry name" value="HATPase_c"/>
    <property type="match status" value="1"/>
</dbReference>
<dbReference type="PATRIC" id="fig|1365250.3.peg.825"/>
<keyword evidence="19" id="KW-1185">Reference proteome</keyword>
<keyword evidence="14" id="KW-0175">Coiled coil</keyword>
<dbReference type="Gene3D" id="1.10.287.130">
    <property type="match status" value="1"/>
</dbReference>
<keyword evidence="11" id="KW-0902">Two-component regulatory system</keyword>
<dbReference type="SMART" id="SM00448">
    <property type="entry name" value="REC"/>
    <property type="match status" value="1"/>
</dbReference>
<keyword evidence="12 15" id="KW-0472">Membrane</keyword>
<dbReference type="SUPFAM" id="SSF47384">
    <property type="entry name" value="Homodimeric domain of signal transducing histidine kinase"/>
    <property type="match status" value="1"/>
</dbReference>
<dbReference type="Pfam" id="PF00072">
    <property type="entry name" value="Response_reg"/>
    <property type="match status" value="1"/>
</dbReference>
<evidence type="ECO:0000313" key="19">
    <source>
        <dbReference type="Proteomes" id="UP000076643"/>
    </source>
</evidence>
<dbReference type="Gene3D" id="3.40.50.2300">
    <property type="match status" value="1"/>
</dbReference>
<dbReference type="InterPro" id="IPR007894">
    <property type="entry name" value="MASE2"/>
</dbReference>
<evidence type="ECO:0000256" key="1">
    <source>
        <dbReference type="ARBA" id="ARBA00000085"/>
    </source>
</evidence>
<dbReference type="InterPro" id="IPR036890">
    <property type="entry name" value="HATPase_C_sf"/>
</dbReference>
<evidence type="ECO:0000259" key="17">
    <source>
        <dbReference type="PROSITE" id="PS50110"/>
    </source>
</evidence>
<dbReference type="SUPFAM" id="SSF55874">
    <property type="entry name" value="ATPase domain of HSP90 chaperone/DNA topoisomerase II/histidine kinase"/>
    <property type="match status" value="1"/>
</dbReference>
<protein>
    <recommendedName>
        <fullName evidence="3">histidine kinase</fullName>
        <ecNumber evidence="3">2.7.13.3</ecNumber>
    </recommendedName>
</protein>
<dbReference type="EC" id="2.7.13.3" evidence="3"/>
<evidence type="ECO:0000256" key="14">
    <source>
        <dbReference type="SAM" id="Coils"/>
    </source>
</evidence>
<dbReference type="SMART" id="SM00388">
    <property type="entry name" value="HisKA"/>
    <property type="match status" value="1"/>
</dbReference>
<dbReference type="InterPro" id="IPR036097">
    <property type="entry name" value="HisK_dim/P_sf"/>
</dbReference>
<feature type="transmembrane region" description="Helical" evidence="15">
    <location>
        <begin position="57"/>
        <end position="80"/>
    </location>
</feature>
<dbReference type="PANTHER" id="PTHR45339">
    <property type="entry name" value="HYBRID SIGNAL TRANSDUCTION HISTIDINE KINASE J"/>
    <property type="match status" value="1"/>
</dbReference>
<dbReference type="CDD" id="cd00082">
    <property type="entry name" value="HisKA"/>
    <property type="match status" value="1"/>
</dbReference>
<evidence type="ECO:0000256" key="5">
    <source>
        <dbReference type="ARBA" id="ARBA00022679"/>
    </source>
</evidence>
<evidence type="ECO:0000256" key="4">
    <source>
        <dbReference type="ARBA" id="ARBA00022553"/>
    </source>
</evidence>
<dbReference type="PRINTS" id="PR00344">
    <property type="entry name" value="BCTRLSENSOR"/>
</dbReference>
<evidence type="ECO:0000256" key="7">
    <source>
        <dbReference type="ARBA" id="ARBA00022741"/>
    </source>
</evidence>
<feature type="transmembrane region" description="Helical" evidence="15">
    <location>
        <begin position="92"/>
        <end position="113"/>
    </location>
</feature>
<dbReference type="AlphaFoldDB" id="A0A166YQR7"/>
<evidence type="ECO:0000256" key="11">
    <source>
        <dbReference type="ARBA" id="ARBA00023012"/>
    </source>
</evidence>
<feature type="domain" description="Histidine kinase" evidence="16">
    <location>
        <begin position="181"/>
        <end position="401"/>
    </location>
</feature>
<keyword evidence="7" id="KW-0547">Nucleotide-binding</keyword>
<dbReference type="InterPro" id="IPR001789">
    <property type="entry name" value="Sig_transdc_resp-reg_receiver"/>
</dbReference>
<evidence type="ECO:0000259" key="16">
    <source>
        <dbReference type="PROSITE" id="PS50109"/>
    </source>
</evidence>
<feature type="modified residue" description="4-aspartylphosphate" evidence="13">
    <location>
        <position position="472"/>
    </location>
</feature>
<organism evidence="18 19">
    <name type="scientific">Pseudoalteromonas luteoviolacea DSM 6061</name>
    <dbReference type="NCBI Taxonomy" id="1365250"/>
    <lineage>
        <taxon>Bacteria</taxon>
        <taxon>Pseudomonadati</taxon>
        <taxon>Pseudomonadota</taxon>
        <taxon>Gammaproteobacteria</taxon>
        <taxon>Alteromonadales</taxon>
        <taxon>Pseudoalteromonadaceae</taxon>
        <taxon>Pseudoalteromonas</taxon>
    </lineage>
</organism>
<dbReference type="InterPro" id="IPR004358">
    <property type="entry name" value="Sig_transdc_His_kin-like_C"/>
</dbReference>
<sequence length="539" mass="59182">MAIMLIGTFYNDFTLTIGICIFLNCAVWPHVARLHSKLSAERVGAEYINLYMDALLYGIWCAATGFQIWVVFALLIVNSLNSLILGGIKRYYISTLVLVLGGALGGGFLGFEFVEQSPLVTKVVAAASVYLYCCNVGFFNRKYSAQIKRSRDKMQEQNQALIEAKVKAEHASKAKSEFLANMSHEIRTPMNGILGALQIIEQEPLNNESKHLVSKAIYSADSLLTVINDILDFSKIEAHRLVLEVTPFSIKEAVESVVADLSVEAQKKAISLTVNLEKDLNLGWLGDSVRIRQILLNLVSNAVKFTESGGIHITVKSVKYEHQSALCIVVTDTGIGMDEKTQKSIFNRFEQADSSTTRKYGGTGLGLAISDSLVKLMGGVVELESEIGKGTRVCVTLPLKQATLTDQKEGANTESVPNFDNVNILIAEDNDINQLVIKKMLEKTGAKLDLVGNGKLAVRAFETSTYDLVLMDIQMPEMDGVEAFSIIHQINAAVPVVALTANVMPQDIEHYKNLGFANHIGKPVSMNAMYKTLTHILKR</sequence>
<dbReference type="InterPro" id="IPR003594">
    <property type="entry name" value="HATPase_dom"/>
</dbReference>
<comment type="caution">
    <text evidence="18">The sequence shown here is derived from an EMBL/GenBank/DDBJ whole genome shotgun (WGS) entry which is preliminary data.</text>
</comment>
<dbReference type="PANTHER" id="PTHR45339:SF1">
    <property type="entry name" value="HYBRID SIGNAL TRANSDUCTION HISTIDINE KINASE J"/>
    <property type="match status" value="1"/>
</dbReference>
<keyword evidence="9" id="KW-0067">ATP-binding</keyword>
<dbReference type="CDD" id="cd17546">
    <property type="entry name" value="REC_hyHK_CKI1_RcsC-like"/>
    <property type="match status" value="1"/>
</dbReference>
<comment type="catalytic activity">
    <reaction evidence="1">
        <text>ATP + protein L-histidine = ADP + protein N-phospho-L-histidine.</text>
        <dbReference type="EC" id="2.7.13.3"/>
    </reaction>
</comment>
<dbReference type="SUPFAM" id="SSF52172">
    <property type="entry name" value="CheY-like"/>
    <property type="match status" value="1"/>
</dbReference>
<evidence type="ECO:0000256" key="12">
    <source>
        <dbReference type="ARBA" id="ARBA00023136"/>
    </source>
</evidence>
<dbReference type="GO" id="GO:0005524">
    <property type="term" value="F:ATP binding"/>
    <property type="evidence" value="ECO:0007669"/>
    <property type="project" value="UniProtKB-KW"/>
</dbReference>
<dbReference type="InterPro" id="IPR005467">
    <property type="entry name" value="His_kinase_dom"/>
</dbReference>
<evidence type="ECO:0000256" key="9">
    <source>
        <dbReference type="ARBA" id="ARBA00022840"/>
    </source>
</evidence>
<proteinExistence type="predicted"/>
<evidence type="ECO:0000256" key="3">
    <source>
        <dbReference type="ARBA" id="ARBA00012438"/>
    </source>
</evidence>
<keyword evidence="4 13" id="KW-0597">Phosphoprotein</keyword>
<dbReference type="GO" id="GO:0000155">
    <property type="term" value="F:phosphorelay sensor kinase activity"/>
    <property type="evidence" value="ECO:0007669"/>
    <property type="project" value="InterPro"/>
</dbReference>
<evidence type="ECO:0000256" key="15">
    <source>
        <dbReference type="SAM" id="Phobius"/>
    </source>
</evidence>
<dbReference type="Pfam" id="PF02518">
    <property type="entry name" value="HATPase_c"/>
    <property type="match status" value="1"/>
</dbReference>
<keyword evidence="6 15" id="KW-0812">Transmembrane</keyword>
<accession>A0A166YQR7</accession>
<evidence type="ECO:0000256" key="8">
    <source>
        <dbReference type="ARBA" id="ARBA00022777"/>
    </source>
</evidence>
<evidence type="ECO:0000256" key="10">
    <source>
        <dbReference type="ARBA" id="ARBA00022989"/>
    </source>
</evidence>
<dbReference type="PROSITE" id="PS50110">
    <property type="entry name" value="RESPONSE_REGULATORY"/>
    <property type="match status" value="1"/>
</dbReference>
<evidence type="ECO:0000256" key="2">
    <source>
        <dbReference type="ARBA" id="ARBA00004370"/>
    </source>
</evidence>
<dbReference type="Pfam" id="PF00512">
    <property type="entry name" value="HisKA"/>
    <property type="match status" value="1"/>
</dbReference>
<dbReference type="Proteomes" id="UP000076643">
    <property type="component" value="Unassembled WGS sequence"/>
</dbReference>
<keyword evidence="10 15" id="KW-1133">Transmembrane helix</keyword>
<dbReference type="GO" id="GO:0016020">
    <property type="term" value="C:membrane"/>
    <property type="evidence" value="ECO:0007669"/>
    <property type="project" value="UniProtKB-SubCell"/>
</dbReference>
<dbReference type="Pfam" id="PF05230">
    <property type="entry name" value="MASE2"/>
    <property type="match status" value="1"/>
</dbReference>
<dbReference type="Gene3D" id="3.30.565.10">
    <property type="entry name" value="Histidine kinase-like ATPase, C-terminal domain"/>
    <property type="match status" value="1"/>
</dbReference>
<keyword evidence="5" id="KW-0808">Transferase</keyword>
<comment type="subcellular location">
    <subcellularLocation>
        <location evidence="2">Membrane</location>
    </subcellularLocation>
</comment>
<dbReference type="CDD" id="cd16922">
    <property type="entry name" value="HATPase_EvgS-ArcB-TorS-like"/>
    <property type="match status" value="1"/>
</dbReference>